<dbReference type="Pfam" id="PF05159">
    <property type="entry name" value="Capsule_synth"/>
    <property type="match status" value="1"/>
</dbReference>
<proteinExistence type="predicted"/>
<dbReference type="CDD" id="cd16438">
    <property type="entry name" value="beta_Kdo_transferase_KpsS_like"/>
    <property type="match status" value="1"/>
</dbReference>
<sequence>MKQTDINALLHFYLAKKAASHTTVSKSFLWAIYRFVMRVIIMLDIAKSIDLIVKSNADVVGVWNGQKLPSSSIAEAAKVLGKEVVYFENGLLPNSTTCDWSGVNCKSSLPKEGEFYRQFNSAKSLPRTLVPRSPVAEKQKGVDAESLPEQYIFVPFQVETDSQIISNSPWIKCMGQLYQHLANVIDKTDNPHLHIVIKEHPSESKRHDDLHNRHPRIVFANQCETQQLIERSQAVLTINSTVGIESLLLGKSVMTMGKACYGIHGVCESIESEEALLKKLNQLDTCYGEPEIKNGFLHFLYEHYVIPTAWNKFDDAHVDALTKRLTQQDLLSKSVAAQH</sequence>
<dbReference type="InterPro" id="IPR007833">
    <property type="entry name" value="Capsule_polysaccharide_synth"/>
</dbReference>
<dbReference type="GO" id="GO:0015774">
    <property type="term" value="P:polysaccharide transport"/>
    <property type="evidence" value="ECO:0007669"/>
    <property type="project" value="InterPro"/>
</dbReference>
<dbReference type="GO" id="GO:0000271">
    <property type="term" value="P:polysaccharide biosynthetic process"/>
    <property type="evidence" value="ECO:0007669"/>
    <property type="project" value="InterPro"/>
</dbReference>
<dbReference type="Proteomes" id="UP000471381">
    <property type="component" value="Unassembled WGS sequence"/>
</dbReference>
<dbReference type="RefSeq" id="WP_163107150.1">
    <property type="nucleotide sequence ID" value="NZ_JAAAWO010000010.1"/>
</dbReference>
<comment type="caution">
    <text evidence="1">The sequence shown here is derived from an EMBL/GenBank/DDBJ whole genome shotgun (WGS) entry which is preliminary data.</text>
</comment>
<dbReference type="InterPro" id="IPR043148">
    <property type="entry name" value="TagF_C"/>
</dbReference>
<evidence type="ECO:0000313" key="2">
    <source>
        <dbReference type="Proteomes" id="UP000471381"/>
    </source>
</evidence>
<evidence type="ECO:0008006" key="3">
    <source>
        <dbReference type="Google" id="ProtNLM"/>
    </source>
</evidence>
<accession>A0A6N9TGV0</accession>
<organism evidence="1 2">
    <name type="scientific">Alteromonas genovensis</name>
    <dbReference type="NCBI Taxonomy" id="471225"/>
    <lineage>
        <taxon>Bacteria</taxon>
        <taxon>Pseudomonadati</taxon>
        <taxon>Pseudomonadota</taxon>
        <taxon>Gammaproteobacteria</taxon>
        <taxon>Alteromonadales</taxon>
        <taxon>Alteromonadaceae</taxon>
        <taxon>Alteromonas/Salinimonas group</taxon>
        <taxon>Alteromonas</taxon>
    </lineage>
</organism>
<reference evidence="1 2" key="1">
    <citation type="submission" date="2020-01" db="EMBL/GenBank/DDBJ databases">
        <title>Genomes of bacteria type strains.</title>
        <authorList>
            <person name="Chen J."/>
            <person name="Zhu S."/>
            <person name="Yang J."/>
        </authorList>
    </citation>
    <scope>NUCLEOTIDE SEQUENCE [LARGE SCALE GENOMIC DNA]</scope>
    <source>
        <strain evidence="1 2">LMG 24078</strain>
    </source>
</reference>
<name>A0A6N9TGV0_9ALTE</name>
<dbReference type="AlphaFoldDB" id="A0A6N9TGV0"/>
<dbReference type="SUPFAM" id="SSF53756">
    <property type="entry name" value="UDP-Glycosyltransferase/glycogen phosphorylase"/>
    <property type="match status" value="1"/>
</dbReference>
<keyword evidence="2" id="KW-1185">Reference proteome</keyword>
<dbReference type="EMBL" id="JAAAWO010000010">
    <property type="protein sequence ID" value="NDW16544.1"/>
    <property type="molecule type" value="Genomic_DNA"/>
</dbReference>
<evidence type="ECO:0000313" key="1">
    <source>
        <dbReference type="EMBL" id="NDW16544.1"/>
    </source>
</evidence>
<protein>
    <recommendedName>
        <fullName evidence="3">Capsular biosynthesis protein</fullName>
    </recommendedName>
</protein>
<dbReference type="Gene3D" id="3.40.50.12580">
    <property type="match status" value="1"/>
</dbReference>
<gene>
    <name evidence="1" type="ORF">GTQ48_13580</name>
</gene>